<reference evidence="3 4" key="1">
    <citation type="submission" date="2020-04" db="EMBL/GenBank/DDBJ databases">
        <authorList>
            <person name="De Canck E."/>
        </authorList>
    </citation>
    <scope>NUCLEOTIDE SEQUENCE [LARGE SCALE GENOMIC DNA]</scope>
    <source>
        <strain evidence="3 4">LMG 28688</strain>
    </source>
</reference>
<feature type="region of interest" description="Disordered" evidence="1">
    <location>
        <begin position="1"/>
        <end position="20"/>
    </location>
</feature>
<name>A0A6J5FWC0_9BURK</name>
<dbReference type="PANTHER" id="PTHR23131:SF4">
    <property type="entry name" value="METALLO-BETA-LACTAMASE SUPERFAMILY POTEIN"/>
    <property type="match status" value="1"/>
</dbReference>
<evidence type="ECO:0000259" key="2">
    <source>
        <dbReference type="SMART" id="SM00849"/>
    </source>
</evidence>
<dbReference type="RefSeq" id="WP_129563545.1">
    <property type="nucleotide sequence ID" value="NZ_CADIKL010000011.1"/>
</dbReference>
<dbReference type="Pfam" id="PF21221">
    <property type="entry name" value="B_lactamase-like_C"/>
    <property type="match status" value="1"/>
</dbReference>
<dbReference type="InterPro" id="IPR048933">
    <property type="entry name" value="B_lactamase-like_C"/>
</dbReference>
<dbReference type="InterPro" id="IPR036866">
    <property type="entry name" value="RibonucZ/Hydroxyglut_hydro"/>
</dbReference>
<dbReference type="InterPro" id="IPR001279">
    <property type="entry name" value="Metallo-B-lactamas"/>
</dbReference>
<dbReference type="Proteomes" id="UP000494119">
    <property type="component" value="Unassembled WGS sequence"/>
</dbReference>
<dbReference type="PANTHER" id="PTHR23131">
    <property type="entry name" value="ENDORIBONUCLEASE LACTB2"/>
    <property type="match status" value="1"/>
</dbReference>
<evidence type="ECO:0000256" key="1">
    <source>
        <dbReference type="SAM" id="MobiDB-lite"/>
    </source>
</evidence>
<accession>A0A6J5FWC0</accession>
<dbReference type="SMART" id="SM00849">
    <property type="entry name" value="Lactamase_B"/>
    <property type="match status" value="1"/>
</dbReference>
<proteinExistence type="predicted"/>
<keyword evidence="4" id="KW-1185">Reference proteome</keyword>
<organism evidence="3 4">
    <name type="scientific">Paraburkholderia caffeinitolerans</name>
    <dbReference type="NCBI Taxonomy" id="1723730"/>
    <lineage>
        <taxon>Bacteria</taxon>
        <taxon>Pseudomonadati</taxon>
        <taxon>Pseudomonadota</taxon>
        <taxon>Betaproteobacteria</taxon>
        <taxon>Burkholderiales</taxon>
        <taxon>Burkholderiaceae</taxon>
        <taxon>Paraburkholderia</taxon>
    </lineage>
</organism>
<evidence type="ECO:0000313" key="3">
    <source>
        <dbReference type="EMBL" id="CAB3788103.1"/>
    </source>
</evidence>
<dbReference type="EMBL" id="CADIKL010000011">
    <property type="protein sequence ID" value="CAB3788103.1"/>
    <property type="molecule type" value="Genomic_DNA"/>
</dbReference>
<dbReference type="InterPro" id="IPR036388">
    <property type="entry name" value="WH-like_DNA-bd_sf"/>
</dbReference>
<dbReference type="SUPFAM" id="SSF56281">
    <property type="entry name" value="Metallo-hydrolase/oxidoreductase"/>
    <property type="match status" value="1"/>
</dbReference>
<dbReference type="Gene3D" id="3.60.15.10">
    <property type="entry name" value="Ribonuclease Z/Hydroxyacylglutathione hydrolase-like"/>
    <property type="match status" value="1"/>
</dbReference>
<dbReference type="InterPro" id="IPR050662">
    <property type="entry name" value="Sec-metab_biosynth-thioest"/>
</dbReference>
<protein>
    <recommendedName>
        <fullName evidence="2">Metallo-beta-lactamase domain-containing protein</fullName>
    </recommendedName>
</protein>
<feature type="domain" description="Metallo-beta-lactamase" evidence="2">
    <location>
        <begin position="47"/>
        <end position="263"/>
    </location>
</feature>
<sequence length="353" mass="39130">MNDGNHSDTAGHGLAYPCGAPPERGEAHEIAPGVRWMRLPLPMSLAHINVWAIEDGGRHTLVDTGLGNEETIENWRALLAGPLSAGVARVIVTHLHPDHVGMAGWLTREHRCRLWMTRTEYLQCRMLAGDTGQAAPDDAVAFYRRAGWDKPAIDAYRKRFGSFGRLLSPLPASYRRMHDGEVIAIGEHEWHVVVGAGHTPEHACLYCPSLKLFISGDQVLPRISSNISVLPSEPDADPMAAWLDSLDALRRRVPDDVLVLPAHNEPFTGLHARLTRLETSQRNALERLHAALREPKRAIDTFTTLFGRAIAQEDASTYGLATGESIAHLNYLVKRGMARRHEDDDGVAWYRAI</sequence>
<dbReference type="Pfam" id="PF00753">
    <property type="entry name" value="Lactamase_B"/>
    <property type="match status" value="1"/>
</dbReference>
<dbReference type="Gene3D" id="1.10.10.10">
    <property type="entry name" value="Winged helix-like DNA-binding domain superfamily/Winged helix DNA-binding domain"/>
    <property type="match status" value="1"/>
</dbReference>
<evidence type="ECO:0000313" key="4">
    <source>
        <dbReference type="Proteomes" id="UP000494119"/>
    </source>
</evidence>
<dbReference type="AlphaFoldDB" id="A0A6J5FWC0"/>
<gene>
    <name evidence="3" type="ORF">LMG28688_02608</name>
</gene>